<evidence type="ECO:0000313" key="3">
    <source>
        <dbReference type="Proteomes" id="UP000824132"/>
    </source>
</evidence>
<proteinExistence type="predicted"/>
<evidence type="ECO:0000256" key="1">
    <source>
        <dbReference type="SAM" id="MobiDB-lite"/>
    </source>
</evidence>
<organism evidence="2 3">
    <name type="scientific">Candidatus Borkfalkia avistercoris</name>
    <dbReference type="NCBI Taxonomy" id="2838504"/>
    <lineage>
        <taxon>Bacteria</taxon>
        <taxon>Bacillati</taxon>
        <taxon>Bacillota</taxon>
        <taxon>Clostridia</taxon>
        <taxon>Christensenellales</taxon>
        <taxon>Christensenellaceae</taxon>
        <taxon>Candidatus Borkfalkia</taxon>
    </lineage>
</organism>
<comment type="caution">
    <text evidence="2">The sequence shown here is derived from an EMBL/GenBank/DDBJ whole genome shotgun (WGS) entry which is preliminary data.</text>
</comment>
<dbReference type="EMBL" id="DXCL01000033">
    <property type="protein sequence ID" value="HIZ03841.1"/>
    <property type="molecule type" value="Genomic_DNA"/>
</dbReference>
<accession>A0A9D2IDW0</accession>
<feature type="region of interest" description="Disordered" evidence="1">
    <location>
        <begin position="1"/>
        <end position="28"/>
    </location>
</feature>
<dbReference type="AlphaFoldDB" id="A0A9D2IDW0"/>
<dbReference type="Proteomes" id="UP000824132">
    <property type="component" value="Unassembled WGS sequence"/>
</dbReference>
<reference evidence="2" key="2">
    <citation type="submission" date="2021-04" db="EMBL/GenBank/DDBJ databases">
        <authorList>
            <person name="Gilroy R."/>
        </authorList>
    </citation>
    <scope>NUCLEOTIDE SEQUENCE</scope>
    <source>
        <strain evidence="2">CHK187-5294</strain>
    </source>
</reference>
<gene>
    <name evidence="2" type="ORF">H9727_06095</name>
</gene>
<evidence type="ECO:0000313" key="2">
    <source>
        <dbReference type="EMBL" id="HIZ03841.1"/>
    </source>
</evidence>
<feature type="compositionally biased region" description="Low complexity" evidence="1">
    <location>
        <begin position="98"/>
        <end position="108"/>
    </location>
</feature>
<sequence length="115" mass="12536">MPRKPKAPENAGTEKPKRSAAQIRADKAYRKKNRATICENQRENFGNIAATFQKPEKEYIAAIFAAHGVKPAEVIRGAAAALRDGQTIRTERQALPIPADAAQTATAPDKPEKTE</sequence>
<protein>
    <submittedName>
        <fullName evidence="2">Uncharacterized protein</fullName>
    </submittedName>
</protein>
<reference evidence="2" key="1">
    <citation type="journal article" date="2021" name="PeerJ">
        <title>Extensive microbial diversity within the chicken gut microbiome revealed by metagenomics and culture.</title>
        <authorList>
            <person name="Gilroy R."/>
            <person name="Ravi A."/>
            <person name="Getino M."/>
            <person name="Pursley I."/>
            <person name="Horton D.L."/>
            <person name="Alikhan N.F."/>
            <person name="Baker D."/>
            <person name="Gharbi K."/>
            <person name="Hall N."/>
            <person name="Watson M."/>
            <person name="Adriaenssens E.M."/>
            <person name="Foster-Nyarko E."/>
            <person name="Jarju S."/>
            <person name="Secka A."/>
            <person name="Antonio M."/>
            <person name="Oren A."/>
            <person name="Chaudhuri R.R."/>
            <person name="La Ragione R."/>
            <person name="Hildebrand F."/>
            <person name="Pallen M.J."/>
        </authorList>
    </citation>
    <scope>NUCLEOTIDE SEQUENCE</scope>
    <source>
        <strain evidence="2">CHK187-5294</strain>
    </source>
</reference>
<feature type="region of interest" description="Disordered" evidence="1">
    <location>
        <begin position="92"/>
        <end position="115"/>
    </location>
</feature>
<name>A0A9D2IDW0_9FIRM</name>